<gene>
    <name evidence="2" type="ORF">G6O67_008579</name>
</gene>
<evidence type="ECO:0000256" key="1">
    <source>
        <dbReference type="SAM" id="MobiDB-lite"/>
    </source>
</evidence>
<organism evidence="2 3">
    <name type="scientific">Ophiocordyceps sinensis</name>
    <dbReference type="NCBI Taxonomy" id="72228"/>
    <lineage>
        <taxon>Eukaryota</taxon>
        <taxon>Fungi</taxon>
        <taxon>Dikarya</taxon>
        <taxon>Ascomycota</taxon>
        <taxon>Pezizomycotina</taxon>
        <taxon>Sordariomycetes</taxon>
        <taxon>Hypocreomycetidae</taxon>
        <taxon>Hypocreales</taxon>
        <taxon>Ophiocordycipitaceae</taxon>
        <taxon>Ophiocordyceps</taxon>
    </lineage>
</organism>
<evidence type="ECO:0000313" key="3">
    <source>
        <dbReference type="Proteomes" id="UP000557566"/>
    </source>
</evidence>
<name>A0A8H4LR59_9HYPO</name>
<dbReference type="OrthoDB" id="5424209at2759"/>
<evidence type="ECO:0000313" key="2">
    <source>
        <dbReference type="EMBL" id="KAF4503953.1"/>
    </source>
</evidence>
<dbReference type="InterPro" id="IPR009003">
    <property type="entry name" value="Peptidase_S1_PA"/>
</dbReference>
<comment type="caution">
    <text evidence="2">The sequence shown here is derived from an EMBL/GenBank/DDBJ whole genome shotgun (WGS) entry which is preliminary data.</text>
</comment>
<feature type="region of interest" description="Disordered" evidence="1">
    <location>
        <begin position="1"/>
        <end position="38"/>
    </location>
</feature>
<sequence length="306" mass="32997">MASTPTPAGPRTPTPPVPPSPTPAKTPSRKPPTCSDEKRSIPCAPCVGRMARGEAEACCLIQAVATKLLARPGHPVLTQDYLERTQLHRQHVDFFDDGHHHLGKLWAGSGLLARTLDVVTGPRRLDWALVDVEASRQASNQVPAREFWRATPNIHPTMSLAPYGEPLRQSTAAEALNTFKSGQIAYKVGATSGATVGEYSNYRSVVFMDHDSHVAQSHTNEDVSRSPTFEHVFIAGNGAIKPFATHGDCGAVVFDEEGQVVGLVFGGRTPEQTGLGAVVLVSPIEDVFRSIKEISRNTIKDVRIAL</sequence>
<evidence type="ECO:0008006" key="4">
    <source>
        <dbReference type="Google" id="ProtNLM"/>
    </source>
</evidence>
<protein>
    <recommendedName>
        <fullName evidence="4">Peptidase cysteine/serine, trypsin-like protein</fullName>
    </recommendedName>
</protein>
<proteinExistence type="predicted"/>
<accession>A0A8H4LR59</accession>
<dbReference type="SUPFAM" id="SSF50494">
    <property type="entry name" value="Trypsin-like serine proteases"/>
    <property type="match status" value="1"/>
</dbReference>
<dbReference type="AlphaFoldDB" id="A0A8H4LR59"/>
<dbReference type="Proteomes" id="UP000557566">
    <property type="component" value="Unassembled WGS sequence"/>
</dbReference>
<keyword evidence="3" id="KW-1185">Reference proteome</keyword>
<dbReference type="EMBL" id="JAAVMX010000012">
    <property type="protein sequence ID" value="KAF4503953.1"/>
    <property type="molecule type" value="Genomic_DNA"/>
</dbReference>
<feature type="compositionally biased region" description="Pro residues" evidence="1">
    <location>
        <begin position="7"/>
        <end position="24"/>
    </location>
</feature>
<reference evidence="2 3" key="1">
    <citation type="journal article" date="2020" name="Genome Biol. Evol.">
        <title>A new high-quality draft genome assembly of the Chinese cordyceps Ophiocordyceps sinensis.</title>
        <authorList>
            <person name="Shu R."/>
            <person name="Zhang J."/>
            <person name="Meng Q."/>
            <person name="Zhang H."/>
            <person name="Zhou G."/>
            <person name="Li M."/>
            <person name="Wu P."/>
            <person name="Zhao Y."/>
            <person name="Chen C."/>
            <person name="Qin Q."/>
        </authorList>
    </citation>
    <scope>NUCLEOTIDE SEQUENCE [LARGE SCALE GENOMIC DNA]</scope>
    <source>
        <strain evidence="2 3">IOZ07</strain>
    </source>
</reference>